<keyword evidence="12" id="KW-1185">Reference proteome</keyword>
<proteinExistence type="inferred from homology"/>
<evidence type="ECO:0000256" key="4">
    <source>
        <dbReference type="ARBA" id="ARBA00022838"/>
    </source>
</evidence>
<accession>A0A9P7VAY7</accession>
<evidence type="ECO:0000313" key="12">
    <source>
        <dbReference type="Proteomes" id="UP000790833"/>
    </source>
</evidence>
<dbReference type="OrthoDB" id="3344830at2759"/>
<dbReference type="GO" id="GO:0000776">
    <property type="term" value="C:kinetochore"/>
    <property type="evidence" value="ECO:0007669"/>
    <property type="project" value="UniProtKB-KW"/>
</dbReference>
<evidence type="ECO:0000256" key="10">
    <source>
        <dbReference type="SAM" id="Coils"/>
    </source>
</evidence>
<evidence type="ECO:0000256" key="3">
    <source>
        <dbReference type="ARBA" id="ARBA00022776"/>
    </source>
</evidence>
<comment type="function">
    <text evidence="9">Acts as a component of the essential kinetochore-associated NDC80 complex, which is required for chromosome segregation and spindle checkpoint activity.</text>
</comment>
<evidence type="ECO:0000256" key="5">
    <source>
        <dbReference type="ARBA" id="ARBA00023054"/>
    </source>
</evidence>
<comment type="subcellular location">
    <subcellularLocation>
        <location evidence="9">Nucleus</location>
    </subcellularLocation>
    <subcellularLocation>
        <location evidence="9">Chromosome</location>
        <location evidence="9">Centromere</location>
        <location evidence="9">Kinetochore</location>
    </subcellularLocation>
</comment>
<dbReference type="InterPro" id="IPR013252">
    <property type="entry name" value="Ndc80_Spc24"/>
</dbReference>
<protein>
    <recommendedName>
        <fullName evidence="9">Kinetochore protein Spc24</fullName>
    </recommendedName>
</protein>
<keyword evidence="3 9" id="KW-0498">Mitosis</keyword>
<name>A0A9P7VAY7_9ASCO</name>
<comment type="similarity">
    <text evidence="9">Belongs to the SPC24 family.</text>
</comment>
<dbReference type="RefSeq" id="XP_043050195.1">
    <property type="nucleotide sequence ID" value="XM_043194998.1"/>
</dbReference>
<dbReference type="CDD" id="cd11565">
    <property type="entry name" value="RWD_Spc24"/>
    <property type="match status" value="1"/>
</dbReference>
<keyword evidence="6 9" id="KW-0539">Nucleus</keyword>
<evidence type="ECO:0000256" key="8">
    <source>
        <dbReference type="ARBA" id="ARBA00023328"/>
    </source>
</evidence>
<keyword evidence="7 9" id="KW-0131">Cell cycle</keyword>
<keyword evidence="2 9" id="KW-0132">Cell division</keyword>
<dbReference type="GO" id="GO:0005634">
    <property type="term" value="C:nucleus"/>
    <property type="evidence" value="ECO:0007669"/>
    <property type="project" value="UniProtKB-SubCell"/>
</dbReference>
<dbReference type="AlphaFoldDB" id="A0A9P7VAY7"/>
<evidence type="ECO:0000256" key="1">
    <source>
        <dbReference type="ARBA" id="ARBA00022454"/>
    </source>
</evidence>
<gene>
    <name evidence="11" type="primary">SPC24</name>
    <name evidence="11" type="ORF">KQ657_004324</name>
</gene>
<dbReference type="EMBL" id="JAHMUF010000006">
    <property type="protein sequence ID" value="KAG7194648.1"/>
    <property type="molecule type" value="Genomic_DNA"/>
</dbReference>
<dbReference type="SUPFAM" id="SSF143026">
    <property type="entry name" value="Kinetochore globular domain"/>
    <property type="match status" value="1"/>
</dbReference>
<comment type="caution">
    <text evidence="11">The sequence shown here is derived from an EMBL/GenBank/DDBJ whole genome shotgun (WGS) entry which is preliminary data.</text>
</comment>
<feature type="coiled-coil region" evidence="10">
    <location>
        <begin position="70"/>
        <end position="97"/>
    </location>
</feature>
<evidence type="ECO:0000256" key="2">
    <source>
        <dbReference type="ARBA" id="ARBA00022618"/>
    </source>
</evidence>
<dbReference type="Gene3D" id="3.30.160.430">
    <property type="match status" value="1"/>
</dbReference>
<evidence type="ECO:0000256" key="7">
    <source>
        <dbReference type="ARBA" id="ARBA00023306"/>
    </source>
</evidence>
<sequence>MTEEVNTVPTLAQVSVGASSEVVPVPTESLGANEILLLTTGEFETIDELQVLEGLDSTIQRIKQLRQSHIDEIQHLISQLKLELARLDREFQMMTRLQVANTAVLAQLTNVGTSTLESILGDAEVGEVIPLLKRKARELADTRLQISDSINQLEGSITSLALDRSKFVRQVEQARENLEQSTGKELLQLVSGYPNSNNQINENRMILAVLQINLIKNLGGKLLTVVNDDGSEQDVVAIYNKEKDSTWLLKVDGSHSDHFIANYIWDRLS</sequence>
<dbReference type="Proteomes" id="UP000790833">
    <property type="component" value="Unassembled WGS sequence"/>
</dbReference>
<evidence type="ECO:0000256" key="9">
    <source>
        <dbReference type="RuleBase" id="RU368011"/>
    </source>
</evidence>
<dbReference type="Pfam" id="PF08286">
    <property type="entry name" value="Spc24"/>
    <property type="match status" value="1"/>
</dbReference>
<reference evidence="11" key="1">
    <citation type="submission" date="2021-03" db="EMBL/GenBank/DDBJ databases">
        <authorList>
            <person name="Palmer J.M."/>
        </authorList>
    </citation>
    <scope>NUCLEOTIDE SEQUENCE</scope>
    <source>
        <strain evidence="11">ARV_011</strain>
    </source>
</reference>
<dbReference type="GeneID" id="66117698"/>
<dbReference type="GO" id="GO:0051301">
    <property type="term" value="P:cell division"/>
    <property type="evidence" value="ECO:0007669"/>
    <property type="project" value="UniProtKB-UniRule"/>
</dbReference>
<evidence type="ECO:0000313" key="11">
    <source>
        <dbReference type="EMBL" id="KAG7194648.1"/>
    </source>
</evidence>
<keyword evidence="8 9" id="KW-0137">Centromere</keyword>
<keyword evidence="1 9" id="KW-0158">Chromosome</keyword>
<keyword evidence="4 9" id="KW-0995">Kinetochore</keyword>
<evidence type="ECO:0000256" key="6">
    <source>
        <dbReference type="ARBA" id="ARBA00023242"/>
    </source>
</evidence>
<dbReference type="InterPro" id="IPR038066">
    <property type="entry name" value="Spc24_Fungi_globular_sf"/>
</dbReference>
<comment type="subunit">
    <text evidence="9">Component of the NDC80 complex.</text>
</comment>
<organism evidence="11 12">
    <name type="scientific">Scheffersomyces spartinae</name>
    <dbReference type="NCBI Taxonomy" id="45513"/>
    <lineage>
        <taxon>Eukaryota</taxon>
        <taxon>Fungi</taxon>
        <taxon>Dikarya</taxon>
        <taxon>Ascomycota</taxon>
        <taxon>Saccharomycotina</taxon>
        <taxon>Pichiomycetes</taxon>
        <taxon>Debaryomycetaceae</taxon>
        <taxon>Scheffersomyces</taxon>
    </lineage>
</organism>
<keyword evidence="5 10" id="KW-0175">Coiled coil</keyword>